<dbReference type="InterPro" id="IPR050778">
    <property type="entry name" value="Cueball_EGF_LRP_Nidogen"/>
</dbReference>
<feature type="repeat" description="LDL-receptor class B" evidence="6">
    <location>
        <begin position="111"/>
        <end position="153"/>
    </location>
</feature>
<feature type="chain" id="PRO_5041955970" description="Low-density lipoprotein receptor repeat class B" evidence="7">
    <location>
        <begin position="20"/>
        <end position="473"/>
    </location>
</feature>
<evidence type="ECO:0000313" key="8">
    <source>
        <dbReference type="EMBL" id="KAK2173115.1"/>
    </source>
</evidence>
<accession>A0AAD9KLX8</accession>
<dbReference type="AlphaFoldDB" id="A0AAD9KLX8"/>
<dbReference type="PANTHER" id="PTHR46513">
    <property type="entry name" value="VITELLOGENIN RECEPTOR-LIKE PROTEIN-RELATED-RELATED"/>
    <property type="match status" value="1"/>
</dbReference>
<dbReference type="SUPFAM" id="SSF63825">
    <property type="entry name" value="YWTD domain"/>
    <property type="match status" value="2"/>
</dbReference>
<protein>
    <recommendedName>
        <fullName evidence="10">Low-density lipoprotein receptor repeat class B</fullName>
    </recommendedName>
</protein>
<dbReference type="EMBL" id="JAODUO010000901">
    <property type="protein sequence ID" value="KAK2173115.1"/>
    <property type="molecule type" value="Genomic_DNA"/>
</dbReference>
<evidence type="ECO:0000256" key="5">
    <source>
        <dbReference type="ARBA" id="ARBA00023180"/>
    </source>
</evidence>
<dbReference type="Gene3D" id="2.120.10.30">
    <property type="entry name" value="TolB, C-terminal domain"/>
    <property type="match status" value="2"/>
</dbReference>
<dbReference type="InterPro" id="IPR000033">
    <property type="entry name" value="LDLR_classB_rpt"/>
</dbReference>
<dbReference type="SMART" id="SM00135">
    <property type="entry name" value="LY"/>
    <property type="match status" value="7"/>
</dbReference>
<sequence length="473" mass="51839">MRTYLVLCLVIGLIGSCIGLVQDNFLLVTDSNEHGVVQIDLSAGNVWKVPLSQQSNPIALAYDPLHSKIYWTDVQDKLIKRSNLDGTNEESVNSLHNSSVPDGIAIDTVSRLVFYTDTGLDIIAVMTLDGRHHFTLLDVGLDEPRGIVLHPATGLMYWTDWGSSPKIEVAAMDGTSRRVIVRISSPSWPNGLTLDTFGKRLYWCDGKHGTIESTTLDGSDRKVLITTPGSHFFGIVFMAPKLYYTDWKSRHVSYINVPDSTPSPRLVVSRVFGRPNGLAAYNSTTYAREGLKFANGTECSPSTDKAQDNFLLVADSGRKGLYKLDLSGGNARRISLSRQTNPIAVAYDPVESKIYWTDVADKHIKRSNLDGTHEELIKSLHSRSVPDGIAVDIVSRLVYYTDTGLDIIAVMKLDGRNHFTLLDVGLDEPRGIALHPAAGQALARLYRPSIGPIPASFNIVSQDVAGEVFLGAT</sequence>
<evidence type="ECO:0000256" key="4">
    <source>
        <dbReference type="ARBA" id="ARBA00023157"/>
    </source>
</evidence>
<evidence type="ECO:0000256" key="3">
    <source>
        <dbReference type="ARBA" id="ARBA00022737"/>
    </source>
</evidence>
<dbReference type="PROSITE" id="PS51120">
    <property type="entry name" value="LDLRB"/>
    <property type="match status" value="6"/>
</dbReference>
<evidence type="ECO:0000313" key="9">
    <source>
        <dbReference type="Proteomes" id="UP001209878"/>
    </source>
</evidence>
<keyword evidence="4" id="KW-1015">Disulfide bond</keyword>
<dbReference type="Proteomes" id="UP001209878">
    <property type="component" value="Unassembled WGS sequence"/>
</dbReference>
<feature type="repeat" description="LDL-receptor class B" evidence="6">
    <location>
        <begin position="154"/>
        <end position="198"/>
    </location>
</feature>
<feature type="repeat" description="LDL-receptor class B" evidence="6">
    <location>
        <begin position="396"/>
        <end position="438"/>
    </location>
</feature>
<reference evidence="8" key="1">
    <citation type="journal article" date="2023" name="Mol. Biol. Evol.">
        <title>Third-Generation Sequencing Reveals the Adaptive Role of the Epigenome in Three Deep-Sea Polychaetes.</title>
        <authorList>
            <person name="Perez M."/>
            <person name="Aroh O."/>
            <person name="Sun Y."/>
            <person name="Lan Y."/>
            <person name="Juniper S.K."/>
            <person name="Young C.R."/>
            <person name="Angers B."/>
            <person name="Qian P.Y."/>
        </authorList>
    </citation>
    <scope>NUCLEOTIDE SEQUENCE</scope>
    <source>
        <strain evidence="8">R07B-5</strain>
    </source>
</reference>
<evidence type="ECO:0000256" key="6">
    <source>
        <dbReference type="PROSITE-ProRule" id="PRU00461"/>
    </source>
</evidence>
<feature type="signal peptide" evidence="7">
    <location>
        <begin position="1"/>
        <end position="19"/>
    </location>
</feature>
<gene>
    <name evidence="8" type="ORF">NP493_903g01036</name>
</gene>
<feature type="repeat" description="LDL-receptor class B" evidence="6">
    <location>
        <begin position="199"/>
        <end position="241"/>
    </location>
</feature>
<comment type="caution">
    <text evidence="8">The sequence shown here is derived from an EMBL/GenBank/DDBJ whole genome shotgun (WGS) entry which is preliminary data.</text>
</comment>
<keyword evidence="1" id="KW-0245">EGF-like domain</keyword>
<organism evidence="8 9">
    <name type="scientific">Ridgeia piscesae</name>
    <name type="common">Tubeworm</name>
    <dbReference type="NCBI Taxonomy" id="27915"/>
    <lineage>
        <taxon>Eukaryota</taxon>
        <taxon>Metazoa</taxon>
        <taxon>Spiralia</taxon>
        <taxon>Lophotrochozoa</taxon>
        <taxon>Annelida</taxon>
        <taxon>Polychaeta</taxon>
        <taxon>Sedentaria</taxon>
        <taxon>Canalipalpata</taxon>
        <taxon>Sabellida</taxon>
        <taxon>Siboglinidae</taxon>
        <taxon>Ridgeia</taxon>
    </lineage>
</organism>
<name>A0AAD9KLX8_RIDPI</name>
<evidence type="ECO:0000256" key="7">
    <source>
        <dbReference type="SAM" id="SignalP"/>
    </source>
</evidence>
<dbReference type="PROSITE" id="PS51257">
    <property type="entry name" value="PROKAR_LIPOPROTEIN"/>
    <property type="match status" value="1"/>
</dbReference>
<dbReference type="FunFam" id="2.120.10.30:FF:000241">
    <property type="entry name" value="Low-density lipoprotein receptor-related protein 6"/>
    <property type="match status" value="1"/>
</dbReference>
<dbReference type="InterPro" id="IPR011042">
    <property type="entry name" value="6-blade_b-propeller_TolB-like"/>
</dbReference>
<keyword evidence="3" id="KW-0677">Repeat</keyword>
<feature type="repeat" description="LDL-receptor class B" evidence="6">
    <location>
        <begin position="352"/>
        <end position="395"/>
    </location>
</feature>
<evidence type="ECO:0008006" key="10">
    <source>
        <dbReference type="Google" id="ProtNLM"/>
    </source>
</evidence>
<evidence type="ECO:0000256" key="1">
    <source>
        <dbReference type="ARBA" id="ARBA00022536"/>
    </source>
</evidence>
<keyword evidence="9" id="KW-1185">Reference proteome</keyword>
<dbReference type="Pfam" id="PF00058">
    <property type="entry name" value="Ldl_recept_b"/>
    <property type="match status" value="5"/>
</dbReference>
<proteinExistence type="predicted"/>
<keyword evidence="5" id="KW-0325">Glycoprotein</keyword>
<feature type="repeat" description="LDL-receptor class B" evidence="6">
    <location>
        <begin position="67"/>
        <end position="110"/>
    </location>
</feature>
<evidence type="ECO:0000256" key="2">
    <source>
        <dbReference type="ARBA" id="ARBA00022729"/>
    </source>
</evidence>
<keyword evidence="2 7" id="KW-0732">Signal</keyword>